<keyword evidence="1" id="KW-1185">Reference proteome</keyword>
<evidence type="ECO:0000313" key="2">
    <source>
        <dbReference type="WBParaSite" id="jg17359"/>
    </source>
</evidence>
<dbReference type="WBParaSite" id="jg17359">
    <property type="protein sequence ID" value="jg17359"/>
    <property type="gene ID" value="jg17359"/>
</dbReference>
<reference evidence="2" key="1">
    <citation type="submission" date="2022-11" db="UniProtKB">
        <authorList>
            <consortium name="WormBaseParasite"/>
        </authorList>
    </citation>
    <scope>IDENTIFICATION</scope>
</reference>
<protein>
    <submittedName>
        <fullName evidence="2">Uncharacterized protein</fullName>
    </submittedName>
</protein>
<dbReference type="Proteomes" id="UP000887574">
    <property type="component" value="Unplaced"/>
</dbReference>
<accession>A0A915D8V3</accession>
<organism evidence="1 2">
    <name type="scientific">Ditylenchus dipsaci</name>
    <dbReference type="NCBI Taxonomy" id="166011"/>
    <lineage>
        <taxon>Eukaryota</taxon>
        <taxon>Metazoa</taxon>
        <taxon>Ecdysozoa</taxon>
        <taxon>Nematoda</taxon>
        <taxon>Chromadorea</taxon>
        <taxon>Rhabditida</taxon>
        <taxon>Tylenchina</taxon>
        <taxon>Tylenchomorpha</taxon>
        <taxon>Sphaerularioidea</taxon>
        <taxon>Anguinidae</taxon>
        <taxon>Anguininae</taxon>
        <taxon>Ditylenchus</taxon>
    </lineage>
</organism>
<name>A0A915D8V3_9BILA</name>
<dbReference type="AlphaFoldDB" id="A0A915D8V3"/>
<proteinExistence type="predicted"/>
<evidence type="ECO:0000313" key="1">
    <source>
        <dbReference type="Proteomes" id="UP000887574"/>
    </source>
</evidence>
<sequence>MRLAYYVFKAILPATSSDAKDSEQTDFYEEQKITMMDAFNLVPKVVELIADKPTDLYVTMQLLNTCTVDSMLKEQNLKTLMTLQDRMNVAKMHMVSLLSI</sequence>